<name>A0A4P6LUU1_9FIRM</name>
<protein>
    <recommendedName>
        <fullName evidence="1">RNA polymerase sigma factor 70 region 4 type 2 domain-containing protein</fullName>
    </recommendedName>
</protein>
<evidence type="ECO:0000313" key="2">
    <source>
        <dbReference type="EMBL" id="QBE94813.1"/>
    </source>
</evidence>
<sequence>MWQMLCKRGMREFLNALEEKYRIVVILYYMQGFKTREIAEIIGINQSIVRGRLSKARERR</sequence>
<dbReference type="KEGG" id="bpro:PMF13cell1_00306"/>
<dbReference type="SUPFAM" id="SSF88659">
    <property type="entry name" value="Sigma3 and sigma4 domains of RNA polymerase sigma factors"/>
    <property type="match status" value="1"/>
</dbReference>
<dbReference type="GO" id="GO:0003677">
    <property type="term" value="F:DNA binding"/>
    <property type="evidence" value="ECO:0007669"/>
    <property type="project" value="InterPro"/>
</dbReference>
<dbReference type="Proteomes" id="UP000289794">
    <property type="component" value="Chromosome"/>
</dbReference>
<dbReference type="InterPro" id="IPR036388">
    <property type="entry name" value="WH-like_DNA-bd_sf"/>
</dbReference>
<evidence type="ECO:0000259" key="1">
    <source>
        <dbReference type="Pfam" id="PF08281"/>
    </source>
</evidence>
<reference evidence="2 3" key="1">
    <citation type="submission" date="2019-01" db="EMBL/GenBank/DDBJ databases">
        <title>PMF-metabolizing Aryl O-demethylase.</title>
        <authorList>
            <person name="Kim M."/>
        </authorList>
    </citation>
    <scope>NUCLEOTIDE SEQUENCE [LARGE SCALE GENOMIC DNA]</scope>
    <source>
        <strain evidence="2 3">PMF1</strain>
    </source>
</reference>
<dbReference type="Gene3D" id="1.10.10.10">
    <property type="entry name" value="Winged helix-like DNA-binding domain superfamily/Winged helix DNA-binding domain"/>
    <property type="match status" value="1"/>
</dbReference>
<dbReference type="Pfam" id="PF08281">
    <property type="entry name" value="Sigma70_r4_2"/>
    <property type="match status" value="1"/>
</dbReference>
<feature type="domain" description="RNA polymerase sigma factor 70 region 4 type 2" evidence="1">
    <location>
        <begin position="10"/>
        <end position="59"/>
    </location>
</feature>
<dbReference type="InterPro" id="IPR013324">
    <property type="entry name" value="RNA_pol_sigma_r3/r4-like"/>
</dbReference>
<evidence type="ECO:0000313" key="3">
    <source>
        <dbReference type="Proteomes" id="UP000289794"/>
    </source>
</evidence>
<gene>
    <name evidence="2" type="ORF">PMF13cell1_00306</name>
</gene>
<organism evidence="2 3">
    <name type="scientific">Blautia producta</name>
    <dbReference type="NCBI Taxonomy" id="33035"/>
    <lineage>
        <taxon>Bacteria</taxon>
        <taxon>Bacillati</taxon>
        <taxon>Bacillota</taxon>
        <taxon>Clostridia</taxon>
        <taxon>Lachnospirales</taxon>
        <taxon>Lachnospiraceae</taxon>
        <taxon>Blautia</taxon>
    </lineage>
</organism>
<dbReference type="InterPro" id="IPR013249">
    <property type="entry name" value="RNA_pol_sigma70_r4_t2"/>
</dbReference>
<dbReference type="AlphaFoldDB" id="A0A4P6LUU1"/>
<dbReference type="EMBL" id="CP035945">
    <property type="protein sequence ID" value="QBE94813.1"/>
    <property type="molecule type" value="Genomic_DNA"/>
</dbReference>
<accession>A0A4P6LUU1</accession>
<dbReference type="GO" id="GO:0016987">
    <property type="term" value="F:sigma factor activity"/>
    <property type="evidence" value="ECO:0007669"/>
    <property type="project" value="InterPro"/>
</dbReference>
<dbReference type="GO" id="GO:0006352">
    <property type="term" value="P:DNA-templated transcription initiation"/>
    <property type="evidence" value="ECO:0007669"/>
    <property type="project" value="InterPro"/>
</dbReference>
<proteinExistence type="predicted"/>